<feature type="compositionally biased region" description="Basic and acidic residues" evidence="1">
    <location>
        <begin position="445"/>
        <end position="458"/>
    </location>
</feature>
<sequence>MSILCETQPELLRRRLPPVFNKRLYKAQAGIVVTDKIIKILQKPKSERRTSEQLNIIKTVVAALKDIHKGLQYIKEALSRVVTYERVEGDVEISKQSEEKCLSCYYILNGSVEARYEINNGVFGNGLPVDNPKDCEISYTHVAGEYLGLVSGDGQEFDYPAPDKIRTIEASEFLRVDREQFHRAVRQVQNRYVKEIEDFIEGVAFFKTLPQDDKAKLVNLMARQEYPAGKVIVNQGDQPEHLFFVAKGRCQYFRSIFIEEVDREEFVKLGQIEKGKLLLKTTNPRDEVASAPSKVKKLYVAPRSSRRRSSAILNCDAAAVVKAVLLLRRSSDTENDKGVGLPVSTRRSVSFQNSTCFNADAERGRMTRTKLKDRTKILPIFRRTESVEIQTLRKTSTRPTSRDSISFNSRNPIPGKTRMENKIHDIFGARKRASNISKNKKERNRKKDDGCNRPTEPFKEATFNMQGVERSPGFSPPVALEKSVVQNPNVIIKEVINTGIPGRRLSPKSYRRFERSIFDVVHRASNSEASSSNEDFSDSPVLNPWNVSLASSKWLTNIRTRRRNARNQDENDESSQPPIIVIEEWSQSTESGLREENAGDTSELASPKKTGRKTTPVLENVVEESEEEILKYEKERLPSER</sequence>
<dbReference type="InterPro" id="IPR000595">
    <property type="entry name" value="cNMP-bd_dom"/>
</dbReference>
<dbReference type="AlphaFoldDB" id="A0AAD9Q9X5"/>
<reference evidence="3" key="2">
    <citation type="journal article" date="2023" name="Science">
        <title>Genomic signatures of disease resistance in endangered staghorn corals.</title>
        <authorList>
            <person name="Vollmer S.V."/>
            <person name="Selwyn J.D."/>
            <person name="Despard B.A."/>
            <person name="Roesel C.L."/>
        </authorList>
    </citation>
    <scope>NUCLEOTIDE SEQUENCE</scope>
    <source>
        <strain evidence="3">K2</strain>
    </source>
</reference>
<dbReference type="Gene3D" id="2.60.120.10">
    <property type="entry name" value="Jelly Rolls"/>
    <property type="match status" value="2"/>
</dbReference>
<proteinExistence type="predicted"/>
<feature type="domain" description="Cyclic nucleotide-binding" evidence="2">
    <location>
        <begin position="205"/>
        <end position="296"/>
    </location>
</feature>
<dbReference type="SUPFAM" id="SSF51206">
    <property type="entry name" value="cAMP-binding domain-like"/>
    <property type="match status" value="2"/>
</dbReference>
<organism evidence="3 4">
    <name type="scientific">Acropora cervicornis</name>
    <name type="common">Staghorn coral</name>
    <dbReference type="NCBI Taxonomy" id="6130"/>
    <lineage>
        <taxon>Eukaryota</taxon>
        <taxon>Metazoa</taxon>
        <taxon>Cnidaria</taxon>
        <taxon>Anthozoa</taxon>
        <taxon>Hexacorallia</taxon>
        <taxon>Scleractinia</taxon>
        <taxon>Astrocoeniina</taxon>
        <taxon>Acroporidae</taxon>
        <taxon>Acropora</taxon>
    </lineage>
</organism>
<feature type="region of interest" description="Disordered" evidence="1">
    <location>
        <begin position="429"/>
        <end position="458"/>
    </location>
</feature>
<feature type="compositionally biased region" description="Basic and acidic residues" evidence="1">
    <location>
        <begin position="628"/>
        <end position="641"/>
    </location>
</feature>
<protein>
    <recommendedName>
        <fullName evidence="2">Cyclic nucleotide-binding domain-containing protein</fullName>
    </recommendedName>
</protein>
<feature type="compositionally biased region" description="Basic residues" evidence="1">
    <location>
        <begin position="429"/>
        <end position="444"/>
    </location>
</feature>
<comment type="caution">
    <text evidence="3">The sequence shown here is derived from an EMBL/GenBank/DDBJ whole genome shotgun (WGS) entry which is preliminary data.</text>
</comment>
<feature type="region of interest" description="Disordered" evidence="1">
    <location>
        <begin position="391"/>
        <end position="417"/>
    </location>
</feature>
<dbReference type="EMBL" id="JARQWQ010000050">
    <property type="protein sequence ID" value="KAK2557400.1"/>
    <property type="molecule type" value="Genomic_DNA"/>
</dbReference>
<dbReference type="InterPro" id="IPR018490">
    <property type="entry name" value="cNMP-bd_dom_sf"/>
</dbReference>
<evidence type="ECO:0000313" key="3">
    <source>
        <dbReference type="EMBL" id="KAK2557400.1"/>
    </source>
</evidence>
<dbReference type="Proteomes" id="UP001249851">
    <property type="component" value="Unassembled WGS sequence"/>
</dbReference>
<accession>A0AAD9Q9X5</accession>
<evidence type="ECO:0000259" key="2">
    <source>
        <dbReference type="PROSITE" id="PS50042"/>
    </source>
</evidence>
<keyword evidence="4" id="KW-1185">Reference proteome</keyword>
<gene>
    <name evidence="3" type="ORF">P5673_020516</name>
</gene>
<dbReference type="PROSITE" id="PS50042">
    <property type="entry name" value="CNMP_BINDING_3"/>
    <property type="match status" value="2"/>
</dbReference>
<feature type="domain" description="Cyclic nucleotide-binding" evidence="2">
    <location>
        <begin position="105"/>
        <end position="202"/>
    </location>
</feature>
<feature type="region of interest" description="Disordered" evidence="1">
    <location>
        <begin position="587"/>
        <end position="641"/>
    </location>
</feature>
<name>A0AAD9Q9X5_ACRCE</name>
<dbReference type="PANTHER" id="PTHR23011">
    <property type="entry name" value="CYCLIC NUCLEOTIDE-BINDING DOMAIN CONTAINING PROTEIN"/>
    <property type="match status" value="1"/>
</dbReference>
<evidence type="ECO:0000256" key="1">
    <source>
        <dbReference type="SAM" id="MobiDB-lite"/>
    </source>
</evidence>
<dbReference type="SMART" id="SM00100">
    <property type="entry name" value="cNMP"/>
    <property type="match status" value="2"/>
</dbReference>
<dbReference type="CDD" id="cd00038">
    <property type="entry name" value="CAP_ED"/>
    <property type="match status" value="1"/>
</dbReference>
<dbReference type="PANTHER" id="PTHR23011:SF41">
    <property type="entry name" value="CYCLIC NUCLEOTIDE-BINDING DOMAIN-CONTAINING PROTEIN"/>
    <property type="match status" value="1"/>
</dbReference>
<dbReference type="InterPro" id="IPR014710">
    <property type="entry name" value="RmlC-like_jellyroll"/>
</dbReference>
<evidence type="ECO:0000313" key="4">
    <source>
        <dbReference type="Proteomes" id="UP001249851"/>
    </source>
</evidence>
<reference evidence="3" key="1">
    <citation type="journal article" date="2023" name="G3 (Bethesda)">
        <title>Whole genome assembly and annotation of the endangered Caribbean coral Acropora cervicornis.</title>
        <authorList>
            <person name="Selwyn J.D."/>
            <person name="Vollmer S.V."/>
        </authorList>
    </citation>
    <scope>NUCLEOTIDE SEQUENCE</scope>
    <source>
        <strain evidence="3">K2</strain>
    </source>
</reference>
<feature type="compositionally biased region" description="Polar residues" evidence="1">
    <location>
        <begin position="391"/>
        <end position="411"/>
    </location>
</feature>